<dbReference type="InterPro" id="IPR018086">
    <property type="entry name" value="NADH_UbQ_OxRdtase_su1_CS"/>
</dbReference>
<dbReference type="GO" id="GO:0009060">
    <property type="term" value="P:aerobic respiration"/>
    <property type="evidence" value="ECO:0007669"/>
    <property type="project" value="TreeGrafter"/>
</dbReference>
<keyword evidence="5" id="KW-0874">Quinone</keyword>
<name>A0A4R3KTS0_9SPHI</name>
<dbReference type="GO" id="GO:0005886">
    <property type="term" value="C:plasma membrane"/>
    <property type="evidence" value="ECO:0007669"/>
    <property type="project" value="UniProtKB-SubCell"/>
</dbReference>
<proteinExistence type="inferred from homology"/>
<feature type="transmembrane region" description="Helical" evidence="5">
    <location>
        <begin position="109"/>
        <end position="131"/>
    </location>
</feature>
<comment type="similarity">
    <text evidence="5 6">Belongs to the complex I subunit 1 family.</text>
</comment>
<dbReference type="NCBIfam" id="NF004741">
    <property type="entry name" value="PRK06076.1-2"/>
    <property type="match status" value="1"/>
</dbReference>
<keyword evidence="5" id="KW-1003">Cell membrane</keyword>
<dbReference type="InterPro" id="IPR001694">
    <property type="entry name" value="NADH_UbQ_OxRdtase_su1/FPO"/>
</dbReference>
<reference evidence="7 8" key="1">
    <citation type="submission" date="2019-03" db="EMBL/GenBank/DDBJ databases">
        <title>Genomic Encyclopedia of Type Strains, Phase IV (KMG-IV): sequencing the most valuable type-strain genomes for metagenomic binning, comparative biology and taxonomic classification.</title>
        <authorList>
            <person name="Goeker M."/>
        </authorList>
    </citation>
    <scope>NUCLEOTIDE SEQUENCE [LARGE SCALE GENOMIC DNA]</scope>
    <source>
        <strain evidence="7 8">DSM 21100</strain>
    </source>
</reference>
<dbReference type="HAMAP" id="MF_01350">
    <property type="entry name" value="NDH1_NuoH"/>
    <property type="match status" value="1"/>
</dbReference>
<keyword evidence="5" id="KW-0830">Ubiquinone</keyword>
<feature type="transmembrane region" description="Helical" evidence="5">
    <location>
        <begin position="253"/>
        <end position="277"/>
    </location>
</feature>
<evidence type="ECO:0000256" key="1">
    <source>
        <dbReference type="ARBA" id="ARBA00004141"/>
    </source>
</evidence>
<keyword evidence="3 5" id="KW-1133">Transmembrane helix</keyword>
<comment type="function">
    <text evidence="5">NDH-1 shuttles electrons from NADH, via FMN and iron-sulfur (Fe-S) centers, to quinones in the respiratory chain. The immediate electron acceptor for the enzyme in this species is believed to be ubiquinone. Couples the redox reaction to proton translocation (for every two electrons transferred, four hydrogen ions are translocated across the cytoplasmic membrane), and thus conserves the redox energy in a proton gradient. This subunit may bind ubiquinone.</text>
</comment>
<feature type="transmembrane region" description="Helical" evidence="5">
    <location>
        <begin position="329"/>
        <end position="351"/>
    </location>
</feature>
<dbReference type="OrthoDB" id="9803734at2"/>
<organism evidence="7 8">
    <name type="scientific">Anseongella ginsenosidimutans</name>
    <dbReference type="NCBI Taxonomy" id="496056"/>
    <lineage>
        <taxon>Bacteria</taxon>
        <taxon>Pseudomonadati</taxon>
        <taxon>Bacteroidota</taxon>
        <taxon>Sphingobacteriia</taxon>
        <taxon>Sphingobacteriales</taxon>
        <taxon>Sphingobacteriaceae</taxon>
        <taxon>Anseongella</taxon>
    </lineage>
</organism>
<comment type="subunit">
    <text evidence="5">NDH-1 is composed of 14 different subunits. Subunits NuoA, H, J, K, L, M, N constitute the membrane sector of the complex.</text>
</comment>
<dbReference type="GO" id="GO:0016655">
    <property type="term" value="F:oxidoreductase activity, acting on NAD(P)H, quinone or similar compound as acceptor"/>
    <property type="evidence" value="ECO:0007669"/>
    <property type="project" value="UniProtKB-UniRule"/>
</dbReference>
<keyword evidence="5" id="KW-1278">Translocase</keyword>
<keyword evidence="8" id="KW-1185">Reference proteome</keyword>
<dbReference type="EC" id="7.1.1.-" evidence="5"/>
<evidence type="ECO:0000313" key="7">
    <source>
        <dbReference type="EMBL" id="TCS87205.1"/>
    </source>
</evidence>
<dbReference type="PANTHER" id="PTHR11432">
    <property type="entry name" value="NADH DEHYDROGENASE SUBUNIT 1"/>
    <property type="match status" value="1"/>
</dbReference>
<feature type="transmembrane region" description="Helical" evidence="5">
    <location>
        <begin position="143"/>
        <end position="164"/>
    </location>
</feature>
<keyword evidence="2 5" id="KW-0812">Transmembrane</keyword>
<comment type="catalytic activity">
    <reaction evidence="5">
        <text>a quinone + NADH + 5 H(+)(in) = a quinol + NAD(+) + 4 H(+)(out)</text>
        <dbReference type="Rhea" id="RHEA:57888"/>
        <dbReference type="ChEBI" id="CHEBI:15378"/>
        <dbReference type="ChEBI" id="CHEBI:24646"/>
        <dbReference type="ChEBI" id="CHEBI:57540"/>
        <dbReference type="ChEBI" id="CHEBI:57945"/>
        <dbReference type="ChEBI" id="CHEBI:132124"/>
    </reaction>
</comment>
<dbReference type="PROSITE" id="PS00667">
    <property type="entry name" value="COMPLEX1_ND1_1"/>
    <property type="match status" value="1"/>
</dbReference>
<evidence type="ECO:0000256" key="4">
    <source>
        <dbReference type="ARBA" id="ARBA00023136"/>
    </source>
</evidence>
<evidence type="ECO:0000256" key="5">
    <source>
        <dbReference type="HAMAP-Rule" id="MF_01350"/>
    </source>
</evidence>
<evidence type="ECO:0000256" key="2">
    <source>
        <dbReference type="ARBA" id="ARBA00022692"/>
    </source>
</evidence>
<evidence type="ECO:0000256" key="3">
    <source>
        <dbReference type="ARBA" id="ARBA00022989"/>
    </source>
</evidence>
<keyword evidence="5 6" id="KW-0520">NAD</keyword>
<feature type="transmembrane region" description="Helical" evidence="5">
    <location>
        <begin position="199"/>
        <end position="219"/>
    </location>
</feature>
<dbReference type="Proteomes" id="UP000295807">
    <property type="component" value="Unassembled WGS sequence"/>
</dbReference>
<protein>
    <recommendedName>
        <fullName evidence="5">NADH-quinone oxidoreductase subunit H</fullName>
        <ecNumber evidence="5">7.1.1.-</ecNumber>
    </recommendedName>
    <alternativeName>
        <fullName evidence="5">NADH dehydrogenase I subunit H</fullName>
    </alternativeName>
    <alternativeName>
        <fullName evidence="5">NDH-1 subunit H</fullName>
    </alternativeName>
</protein>
<dbReference type="GO" id="GO:0048038">
    <property type="term" value="F:quinone binding"/>
    <property type="evidence" value="ECO:0007669"/>
    <property type="project" value="UniProtKB-KW"/>
</dbReference>
<sequence length="357" mass="39389">MEFFSAYILVALCVLLFTVVYALYAVYAERKVSAFIQDRYGPMETGKYGLFQTIADITKLLQKENITPTAADKILFVAAPLIIFVSVFMGFAAMPFAPDIIGSAANIGVFYIIAVLAVEVVGILMAGWASGNKYALLGSMRSVAQIVSYEIPAGVAIVSVLMISQTLNLQEINLQQGILSAGTVEFLGFWDVSETGGLLAWNIFRAPHLLLAFLIYFIASLAECNRAPFDIPEAESELVAGFHVEYGGIRFGLIFLAEYAMMLLVSMLAAILFLGGWNTPLPNIGGLELANWTTGNIWGVFWLILKSFGLVLAQMWIRWTLPRLRVDQLMSFCWKVLIPAAFLCLFISGLWRLLVMN</sequence>
<keyword evidence="4 5" id="KW-0472">Membrane</keyword>
<accession>A0A4R3KTS0</accession>
<dbReference type="Pfam" id="PF00146">
    <property type="entry name" value="NADHdh"/>
    <property type="match status" value="1"/>
</dbReference>
<feature type="transmembrane region" description="Helical" evidence="5">
    <location>
        <begin position="74"/>
        <end position="97"/>
    </location>
</feature>
<comment type="caution">
    <text evidence="7">The sequence shown here is derived from an EMBL/GenBank/DDBJ whole genome shotgun (WGS) entry which is preliminary data.</text>
</comment>
<feature type="transmembrane region" description="Helical" evidence="5">
    <location>
        <begin position="6"/>
        <end position="27"/>
    </location>
</feature>
<dbReference type="RefSeq" id="WP_132129009.1">
    <property type="nucleotide sequence ID" value="NZ_CP042432.1"/>
</dbReference>
<dbReference type="PROSITE" id="PS00668">
    <property type="entry name" value="COMPLEX1_ND1_2"/>
    <property type="match status" value="1"/>
</dbReference>
<dbReference type="EMBL" id="SMAD01000005">
    <property type="protein sequence ID" value="TCS87205.1"/>
    <property type="molecule type" value="Genomic_DNA"/>
</dbReference>
<comment type="subcellular location">
    <subcellularLocation>
        <location evidence="5 6">Cell membrane</location>
        <topology evidence="5 6">Multi-pass membrane protein</topology>
    </subcellularLocation>
    <subcellularLocation>
        <location evidence="1">Membrane</location>
        <topology evidence="1">Multi-pass membrane protein</topology>
    </subcellularLocation>
</comment>
<evidence type="ECO:0000256" key="6">
    <source>
        <dbReference type="RuleBase" id="RU000471"/>
    </source>
</evidence>
<dbReference type="GO" id="GO:0003954">
    <property type="term" value="F:NADH dehydrogenase activity"/>
    <property type="evidence" value="ECO:0007669"/>
    <property type="project" value="TreeGrafter"/>
</dbReference>
<gene>
    <name evidence="5" type="primary">nuoH</name>
    <name evidence="7" type="ORF">EDD80_10517</name>
</gene>
<evidence type="ECO:0000313" key="8">
    <source>
        <dbReference type="Proteomes" id="UP000295807"/>
    </source>
</evidence>
<dbReference type="PANTHER" id="PTHR11432:SF3">
    <property type="entry name" value="NADH-UBIQUINONE OXIDOREDUCTASE CHAIN 1"/>
    <property type="match status" value="1"/>
</dbReference>
<feature type="transmembrane region" description="Helical" evidence="5">
    <location>
        <begin position="297"/>
        <end position="317"/>
    </location>
</feature>
<dbReference type="AlphaFoldDB" id="A0A4R3KTS0"/>